<gene>
    <name evidence="9" type="ORF">BDV26DRAFT_253760</name>
</gene>
<dbReference type="InterPro" id="IPR007219">
    <property type="entry name" value="XnlR_reg_dom"/>
</dbReference>
<dbReference type="Pfam" id="PF00172">
    <property type="entry name" value="Zn_clus"/>
    <property type="match status" value="1"/>
</dbReference>
<dbReference type="SMART" id="SM00906">
    <property type="entry name" value="Fungal_trans"/>
    <property type="match status" value="1"/>
</dbReference>
<keyword evidence="10" id="KW-1185">Reference proteome</keyword>
<dbReference type="GO" id="GO:0008270">
    <property type="term" value="F:zinc ion binding"/>
    <property type="evidence" value="ECO:0007669"/>
    <property type="project" value="InterPro"/>
</dbReference>
<dbReference type="SUPFAM" id="SSF57701">
    <property type="entry name" value="Zn2/Cys6 DNA-binding domain"/>
    <property type="match status" value="1"/>
</dbReference>
<reference evidence="9 10" key="1">
    <citation type="submission" date="2019-04" db="EMBL/GenBank/DDBJ databases">
        <title>Friends and foes A comparative genomics studyof 23 Aspergillus species from section Flavi.</title>
        <authorList>
            <consortium name="DOE Joint Genome Institute"/>
            <person name="Kjaerbolling I."/>
            <person name="Vesth T."/>
            <person name="Frisvad J.C."/>
            <person name="Nybo J.L."/>
            <person name="Theobald S."/>
            <person name="Kildgaard S."/>
            <person name="Isbrandt T."/>
            <person name="Kuo A."/>
            <person name="Sato A."/>
            <person name="Lyhne E.K."/>
            <person name="Kogle M.E."/>
            <person name="Wiebenga A."/>
            <person name="Kun R.S."/>
            <person name="Lubbers R.J."/>
            <person name="Makela M.R."/>
            <person name="Barry K."/>
            <person name="Chovatia M."/>
            <person name="Clum A."/>
            <person name="Daum C."/>
            <person name="Haridas S."/>
            <person name="He G."/>
            <person name="LaButti K."/>
            <person name="Lipzen A."/>
            <person name="Mondo S."/>
            <person name="Riley R."/>
            <person name="Salamov A."/>
            <person name="Simmons B.A."/>
            <person name="Magnuson J.K."/>
            <person name="Henrissat B."/>
            <person name="Mortensen U.H."/>
            <person name="Larsen T.O."/>
            <person name="Devries R.P."/>
            <person name="Grigoriev I.V."/>
            <person name="Machida M."/>
            <person name="Baker S.E."/>
            <person name="Andersen M.R."/>
        </authorList>
    </citation>
    <scope>NUCLEOTIDE SEQUENCE [LARGE SCALE GENOMIC DNA]</scope>
    <source>
        <strain evidence="9 10">IBT 29228</strain>
    </source>
</reference>
<proteinExistence type="predicted"/>
<dbReference type="InterPro" id="IPR050987">
    <property type="entry name" value="AtrR-like"/>
</dbReference>
<feature type="domain" description="Zn(2)-C6 fungal-type" evidence="8">
    <location>
        <begin position="17"/>
        <end position="47"/>
    </location>
</feature>
<evidence type="ECO:0000256" key="4">
    <source>
        <dbReference type="ARBA" id="ARBA00023125"/>
    </source>
</evidence>
<dbReference type="GO" id="GO:0005634">
    <property type="term" value="C:nucleus"/>
    <property type="evidence" value="ECO:0007669"/>
    <property type="project" value="UniProtKB-SubCell"/>
</dbReference>
<organism evidence="9 10">
    <name type="scientific">Aspergillus bertholletiae</name>
    <dbReference type="NCBI Taxonomy" id="1226010"/>
    <lineage>
        <taxon>Eukaryota</taxon>
        <taxon>Fungi</taxon>
        <taxon>Dikarya</taxon>
        <taxon>Ascomycota</taxon>
        <taxon>Pezizomycotina</taxon>
        <taxon>Eurotiomycetes</taxon>
        <taxon>Eurotiomycetidae</taxon>
        <taxon>Eurotiales</taxon>
        <taxon>Aspergillaceae</taxon>
        <taxon>Aspergillus</taxon>
        <taxon>Aspergillus subgen. Circumdati</taxon>
    </lineage>
</organism>
<feature type="compositionally biased region" description="Polar residues" evidence="7">
    <location>
        <begin position="109"/>
        <end position="118"/>
    </location>
</feature>
<keyword evidence="5" id="KW-0804">Transcription</keyword>
<keyword evidence="2" id="KW-0479">Metal-binding</keyword>
<dbReference type="PANTHER" id="PTHR46910">
    <property type="entry name" value="TRANSCRIPTION FACTOR PDR1"/>
    <property type="match status" value="1"/>
</dbReference>
<dbReference type="GO" id="GO:0000981">
    <property type="term" value="F:DNA-binding transcription factor activity, RNA polymerase II-specific"/>
    <property type="evidence" value="ECO:0007669"/>
    <property type="project" value="InterPro"/>
</dbReference>
<dbReference type="CDD" id="cd00067">
    <property type="entry name" value="GAL4"/>
    <property type="match status" value="1"/>
</dbReference>
<sequence length="711" mass="79616">MEASASLGTRQKFARYACDYCRQKKLRCSRELPKCNTCKPWPGSCHYSRETFSSQPSISINRIPEALAHIEARLGHLESTVQHLTNSVDRMLQTVLSTSPKPSGAQRPAESNISGTAAENGSNSDLYIGPLHSFSFLQETPANIEAVPQPSGDETRRSAHSELQYLSDRLATAPVSPCIMKDTTDFYVPPRPAGYRLISRFLELAETGEPFYSAPTDEVVRQVVFEPHKVREKASIVFFNYLLLCDTSSDDDSNIETEKLRHNVRLALNDSRIFLEPREANIKALTILATHGEDYAAPNLSWMLLGHACQQAEALGLHTSGHHSFEFRQKRLCLFWLLFMMDKSCSLAFGRPAFLATAVYQNVPLPDDSILVRFHLRDREEDGQKISRFGAHFLKRSMELSKLIGLVLDVLAMGGSLIAKKDIQSKLDDWYQDTNQTLTETMNAESISATTSHRQEMALGINNIRFHYLNVLVILLKGDESNATLRLSSARDAISLLRSIVSNWSSIYNGVVWQLLYYPFTPFFVIFENIVHQTCWTPAVEQDLQLLSTTVTYYAEMQLQMRLLATVCSRLQRVAAVFLQLAQTHVRQYISAQTADIRAISTAHRSPPQLGDCDRSADNDQVMSDMASSHAEDSQALPNIDTVGPDIARYLEWLPADLAVAWPMFDPAGQGMTGLHSSGDDGGTANNPSRKIFDGVFDWFSWDTYYAGVES</sequence>
<dbReference type="CDD" id="cd12148">
    <property type="entry name" value="fungal_TF_MHR"/>
    <property type="match status" value="1"/>
</dbReference>
<protein>
    <recommendedName>
        <fullName evidence="8">Zn(2)-C6 fungal-type domain-containing protein</fullName>
    </recommendedName>
</protein>
<comment type="subcellular location">
    <subcellularLocation>
        <location evidence="1">Nucleus</location>
    </subcellularLocation>
</comment>
<evidence type="ECO:0000256" key="3">
    <source>
        <dbReference type="ARBA" id="ARBA00023015"/>
    </source>
</evidence>
<dbReference type="OrthoDB" id="103819at2759"/>
<keyword evidence="4" id="KW-0238">DNA-binding</keyword>
<keyword evidence="6" id="KW-0539">Nucleus</keyword>
<dbReference type="Proteomes" id="UP000326198">
    <property type="component" value="Unassembled WGS sequence"/>
</dbReference>
<dbReference type="PANTHER" id="PTHR46910:SF37">
    <property type="entry name" value="ZN(II)2CYS6 TRANSCRIPTION FACTOR (EUROFUNG)"/>
    <property type="match status" value="1"/>
</dbReference>
<evidence type="ECO:0000313" key="9">
    <source>
        <dbReference type="EMBL" id="KAE8382308.1"/>
    </source>
</evidence>
<evidence type="ECO:0000259" key="8">
    <source>
        <dbReference type="PROSITE" id="PS50048"/>
    </source>
</evidence>
<evidence type="ECO:0000256" key="2">
    <source>
        <dbReference type="ARBA" id="ARBA00022723"/>
    </source>
</evidence>
<dbReference type="GO" id="GO:0003677">
    <property type="term" value="F:DNA binding"/>
    <property type="evidence" value="ECO:0007669"/>
    <property type="project" value="UniProtKB-KW"/>
</dbReference>
<dbReference type="AlphaFoldDB" id="A0A5N7BKQ1"/>
<feature type="region of interest" description="Disordered" evidence="7">
    <location>
        <begin position="97"/>
        <end position="118"/>
    </location>
</feature>
<accession>A0A5N7BKQ1</accession>
<evidence type="ECO:0000256" key="7">
    <source>
        <dbReference type="SAM" id="MobiDB-lite"/>
    </source>
</evidence>
<evidence type="ECO:0000256" key="6">
    <source>
        <dbReference type="ARBA" id="ARBA00023242"/>
    </source>
</evidence>
<dbReference type="EMBL" id="ML736163">
    <property type="protein sequence ID" value="KAE8382308.1"/>
    <property type="molecule type" value="Genomic_DNA"/>
</dbReference>
<dbReference type="Gene3D" id="4.10.240.10">
    <property type="entry name" value="Zn(2)-C6 fungal-type DNA-binding domain"/>
    <property type="match status" value="1"/>
</dbReference>
<dbReference type="SMART" id="SM00066">
    <property type="entry name" value="GAL4"/>
    <property type="match status" value="1"/>
</dbReference>
<feature type="region of interest" description="Disordered" evidence="7">
    <location>
        <begin position="604"/>
        <end position="639"/>
    </location>
</feature>
<dbReference type="InterPro" id="IPR036864">
    <property type="entry name" value="Zn2-C6_fun-type_DNA-bd_sf"/>
</dbReference>
<evidence type="ECO:0000313" key="10">
    <source>
        <dbReference type="Proteomes" id="UP000326198"/>
    </source>
</evidence>
<name>A0A5N7BKQ1_9EURO</name>
<evidence type="ECO:0000256" key="1">
    <source>
        <dbReference type="ARBA" id="ARBA00004123"/>
    </source>
</evidence>
<dbReference type="Pfam" id="PF04082">
    <property type="entry name" value="Fungal_trans"/>
    <property type="match status" value="1"/>
</dbReference>
<dbReference type="GO" id="GO:0006351">
    <property type="term" value="P:DNA-templated transcription"/>
    <property type="evidence" value="ECO:0007669"/>
    <property type="project" value="InterPro"/>
</dbReference>
<evidence type="ECO:0000256" key="5">
    <source>
        <dbReference type="ARBA" id="ARBA00023163"/>
    </source>
</evidence>
<keyword evidence="3" id="KW-0805">Transcription regulation</keyword>
<dbReference type="PROSITE" id="PS50048">
    <property type="entry name" value="ZN2_CY6_FUNGAL_2"/>
    <property type="match status" value="1"/>
</dbReference>
<dbReference type="GO" id="GO:0009893">
    <property type="term" value="P:positive regulation of metabolic process"/>
    <property type="evidence" value="ECO:0007669"/>
    <property type="project" value="UniProtKB-ARBA"/>
</dbReference>
<dbReference type="InterPro" id="IPR001138">
    <property type="entry name" value="Zn2Cys6_DnaBD"/>
</dbReference>